<sequence>MVSISKKAVDCLITYHNKFRLLLSSNFIKHFNSQRGLNLHQEIYPKLKSGRISLNEPSEEVLDSFILHFRQFHLARDVVSPLYLKNHILEEVNTDFRTEANRIKRYIEDFEESLKKDPVIKLNLIINGKKFKLDNHKDFINTMIYGGKIHSSPDSIERLYYDYFHKNSEEGFKPITKRYFRFNVYSIIFEEIHVLGLIYNEINTILRKLIDIFRKRGKELKKKIDFDDALKNFNNAIYITNQLEFQRTKAEILEEIIVIHKKLKNQENIYKIREQIKAIKDSIKEIPSDFYNDPFFNDYFKSPIEFEEMFNRVLPDVGLNDIPIVVLNLDRIHELKKFEKHLNMKYFSYEINQNKLILSYSIAIGKANDLILYLDKREEIKLDNKFGQTFVFPDLSCFIILSNDPKMALLDYIYARENSSLDPLKHLYHNKFVEFILSLIKIELNQDSKQPKFNDLE</sequence>
<comment type="caution">
    <text evidence="1">The sequence shown here is derived from an EMBL/GenBank/DDBJ whole genome shotgun (WGS) entry which is preliminary data.</text>
</comment>
<accession>A0A0F9G3K1</accession>
<feature type="non-terminal residue" evidence="1">
    <location>
        <position position="457"/>
    </location>
</feature>
<dbReference type="AlphaFoldDB" id="A0A0F9G3K1"/>
<reference evidence="1" key="1">
    <citation type="journal article" date="2015" name="Nature">
        <title>Complex archaea that bridge the gap between prokaryotes and eukaryotes.</title>
        <authorList>
            <person name="Spang A."/>
            <person name="Saw J.H."/>
            <person name="Jorgensen S.L."/>
            <person name="Zaremba-Niedzwiedzka K."/>
            <person name="Martijn J."/>
            <person name="Lind A.E."/>
            <person name="van Eijk R."/>
            <person name="Schleper C."/>
            <person name="Guy L."/>
            <person name="Ettema T.J."/>
        </authorList>
    </citation>
    <scope>NUCLEOTIDE SEQUENCE</scope>
</reference>
<proteinExistence type="predicted"/>
<gene>
    <name evidence="1" type="ORF">LCGC14_1876400</name>
</gene>
<name>A0A0F9G3K1_9ZZZZ</name>
<organism evidence="1">
    <name type="scientific">marine sediment metagenome</name>
    <dbReference type="NCBI Taxonomy" id="412755"/>
    <lineage>
        <taxon>unclassified sequences</taxon>
        <taxon>metagenomes</taxon>
        <taxon>ecological metagenomes</taxon>
    </lineage>
</organism>
<protein>
    <submittedName>
        <fullName evidence="1">Uncharacterized protein</fullName>
    </submittedName>
</protein>
<dbReference type="EMBL" id="LAZR01019235">
    <property type="protein sequence ID" value="KKL93269.1"/>
    <property type="molecule type" value="Genomic_DNA"/>
</dbReference>
<evidence type="ECO:0000313" key="1">
    <source>
        <dbReference type="EMBL" id="KKL93269.1"/>
    </source>
</evidence>